<feature type="domain" description="Methyltransferase" evidence="1">
    <location>
        <begin position="56"/>
        <end position="152"/>
    </location>
</feature>
<name>A0A1I2C105_9BACT</name>
<dbReference type="SUPFAM" id="SSF53335">
    <property type="entry name" value="S-adenosyl-L-methionine-dependent methyltransferases"/>
    <property type="match status" value="1"/>
</dbReference>
<dbReference type="AlphaFoldDB" id="A0A1I2C105"/>
<reference evidence="3" key="1">
    <citation type="submission" date="2016-10" db="EMBL/GenBank/DDBJ databases">
        <authorList>
            <person name="Varghese N."/>
            <person name="Submissions S."/>
        </authorList>
    </citation>
    <scope>NUCLEOTIDE SEQUENCE [LARGE SCALE GENOMIC DNA]</scope>
    <source>
        <strain evidence="3">ATCC 25963</strain>
    </source>
</reference>
<evidence type="ECO:0000313" key="3">
    <source>
        <dbReference type="Proteomes" id="UP000199400"/>
    </source>
</evidence>
<dbReference type="Pfam" id="PF13649">
    <property type="entry name" value="Methyltransf_25"/>
    <property type="match status" value="1"/>
</dbReference>
<dbReference type="Gene3D" id="3.40.50.150">
    <property type="entry name" value="Vaccinia Virus protein VP39"/>
    <property type="match status" value="1"/>
</dbReference>
<keyword evidence="2" id="KW-0808">Transferase</keyword>
<dbReference type="STRING" id="54.SAMN02745121_04896"/>
<dbReference type="PANTHER" id="PTHR37211">
    <property type="entry name" value="EXPRESSED PROTEIN"/>
    <property type="match status" value="1"/>
</dbReference>
<proteinExistence type="predicted"/>
<dbReference type="InterPro" id="IPR029063">
    <property type="entry name" value="SAM-dependent_MTases_sf"/>
</dbReference>
<dbReference type="Gene3D" id="2.20.25.110">
    <property type="entry name" value="S-adenosyl-L-methionine-dependent methyltransferases"/>
    <property type="match status" value="1"/>
</dbReference>
<dbReference type="CDD" id="cd02440">
    <property type="entry name" value="AdoMet_MTases"/>
    <property type="match status" value="1"/>
</dbReference>
<dbReference type="GO" id="GO:0008168">
    <property type="term" value="F:methyltransferase activity"/>
    <property type="evidence" value="ECO:0007669"/>
    <property type="project" value="UniProtKB-KW"/>
</dbReference>
<gene>
    <name evidence="2" type="ORF">SAMN02745121_04896</name>
</gene>
<evidence type="ECO:0000313" key="2">
    <source>
        <dbReference type="EMBL" id="SFE61964.1"/>
    </source>
</evidence>
<dbReference type="RefSeq" id="WP_170135875.1">
    <property type="nucleotide sequence ID" value="NZ_FOMX01000016.1"/>
</dbReference>
<accession>A0A1I2C105</accession>
<keyword evidence="2" id="KW-0489">Methyltransferase</keyword>
<organism evidence="2 3">
    <name type="scientific">Nannocystis exedens</name>
    <dbReference type="NCBI Taxonomy" id="54"/>
    <lineage>
        <taxon>Bacteria</taxon>
        <taxon>Pseudomonadati</taxon>
        <taxon>Myxococcota</taxon>
        <taxon>Polyangia</taxon>
        <taxon>Nannocystales</taxon>
        <taxon>Nannocystaceae</taxon>
        <taxon>Nannocystis</taxon>
    </lineage>
</organism>
<dbReference type="PANTHER" id="PTHR37211:SF1">
    <property type="entry name" value="EXPRESSED PROTEIN"/>
    <property type="match status" value="1"/>
</dbReference>
<dbReference type="Proteomes" id="UP000199400">
    <property type="component" value="Unassembled WGS sequence"/>
</dbReference>
<protein>
    <submittedName>
        <fullName evidence="2">Methyltransferase domain-containing protein</fullName>
    </submittedName>
</protein>
<dbReference type="EMBL" id="FOMX01000016">
    <property type="protein sequence ID" value="SFE61964.1"/>
    <property type="molecule type" value="Genomic_DNA"/>
</dbReference>
<keyword evidence="3" id="KW-1185">Reference proteome</keyword>
<dbReference type="GO" id="GO:0032259">
    <property type="term" value="P:methylation"/>
    <property type="evidence" value="ECO:0007669"/>
    <property type="project" value="UniProtKB-KW"/>
</dbReference>
<dbReference type="InterPro" id="IPR041698">
    <property type="entry name" value="Methyltransf_25"/>
</dbReference>
<evidence type="ECO:0000259" key="1">
    <source>
        <dbReference type="Pfam" id="PF13649"/>
    </source>
</evidence>
<sequence>MASRSTARKHTLAEQADRFALYQEAVNAPADNIDFIERVYTEMRGAKPKVLKEDFCGTALLATEWAKRGPQRRSIGVDLDAEALAWARRHNLGPAGPAIASRIELVHADVLAPNEHRADVVCALNFSYFLLPSRQQLLAYFRNVRRSLRPRGLFVLDCIGGTEAVADYHERREYDGFSYLWDHSEFNPLDHTARCSISFAFPDGSRIEPAFAYRWRVWTLPELRDLLDEAGFAAPRVFWEYTDEEDGTTEYREIAHEQNQEIWLTYLVAST</sequence>